<protein>
    <submittedName>
        <fullName evidence="1">Uncharacterized protein</fullName>
    </submittedName>
</protein>
<proteinExistence type="predicted"/>
<comment type="caution">
    <text evidence="1">The sequence shown here is derived from an EMBL/GenBank/DDBJ whole genome shotgun (WGS) entry which is preliminary data.</text>
</comment>
<evidence type="ECO:0000313" key="1">
    <source>
        <dbReference type="EMBL" id="KAH9384326.1"/>
    </source>
</evidence>
<keyword evidence="2" id="KW-1185">Reference proteome</keyword>
<organism evidence="1 2">
    <name type="scientific">Haemaphysalis longicornis</name>
    <name type="common">Bush tick</name>
    <dbReference type="NCBI Taxonomy" id="44386"/>
    <lineage>
        <taxon>Eukaryota</taxon>
        <taxon>Metazoa</taxon>
        <taxon>Ecdysozoa</taxon>
        <taxon>Arthropoda</taxon>
        <taxon>Chelicerata</taxon>
        <taxon>Arachnida</taxon>
        <taxon>Acari</taxon>
        <taxon>Parasitiformes</taxon>
        <taxon>Ixodida</taxon>
        <taxon>Ixodoidea</taxon>
        <taxon>Ixodidae</taxon>
        <taxon>Haemaphysalinae</taxon>
        <taxon>Haemaphysalis</taxon>
    </lineage>
</organism>
<dbReference type="EMBL" id="JABSTR010002108">
    <property type="protein sequence ID" value="KAH9384326.1"/>
    <property type="molecule type" value="Genomic_DNA"/>
</dbReference>
<dbReference type="AlphaFoldDB" id="A0A9J6H996"/>
<dbReference type="VEuPathDB" id="VectorBase:HLOH_045245"/>
<evidence type="ECO:0000313" key="2">
    <source>
        <dbReference type="Proteomes" id="UP000821853"/>
    </source>
</evidence>
<accession>A0A9J6H996</accession>
<sequence length="203" mass="23128">MSKLDLVLSRLDALERKQEQQLDKHSVTDTKIENQSKLMQEMEKSIEFVSSSTKDLGVKIGTQKEDINELQKRTNALEVQLAEKNSCLSQLENDVKKLEIYSRKNNLEIHAIQFRTNENPRETIATLASKLGLPVPGPDAIEAVHRTKGNPTTAPPILVRFSSRETRDKWLEQRLALKGEKIYLNENITAKARRLLWLAKAEA</sequence>
<reference evidence="1 2" key="1">
    <citation type="journal article" date="2020" name="Cell">
        <title>Large-Scale Comparative Analyses of Tick Genomes Elucidate Their Genetic Diversity and Vector Capacities.</title>
        <authorList>
            <consortium name="Tick Genome and Microbiome Consortium (TIGMIC)"/>
            <person name="Jia N."/>
            <person name="Wang J."/>
            <person name="Shi W."/>
            <person name="Du L."/>
            <person name="Sun Y."/>
            <person name="Zhan W."/>
            <person name="Jiang J.F."/>
            <person name="Wang Q."/>
            <person name="Zhang B."/>
            <person name="Ji P."/>
            <person name="Bell-Sakyi L."/>
            <person name="Cui X.M."/>
            <person name="Yuan T.T."/>
            <person name="Jiang B.G."/>
            <person name="Yang W.F."/>
            <person name="Lam T.T."/>
            <person name="Chang Q.C."/>
            <person name="Ding S.J."/>
            <person name="Wang X.J."/>
            <person name="Zhu J.G."/>
            <person name="Ruan X.D."/>
            <person name="Zhao L."/>
            <person name="Wei J.T."/>
            <person name="Ye R.Z."/>
            <person name="Que T.C."/>
            <person name="Du C.H."/>
            <person name="Zhou Y.H."/>
            <person name="Cheng J.X."/>
            <person name="Dai P.F."/>
            <person name="Guo W.B."/>
            <person name="Han X.H."/>
            <person name="Huang E.J."/>
            <person name="Li L.F."/>
            <person name="Wei W."/>
            <person name="Gao Y.C."/>
            <person name="Liu J.Z."/>
            <person name="Shao H.Z."/>
            <person name="Wang X."/>
            <person name="Wang C.C."/>
            <person name="Yang T.C."/>
            <person name="Huo Q.B."/>
            <person name="Li W."/>
            <person name="Chen H.Y."/>
            <person name="Chen S.E."/>
            <person name="Zhou L.G."/>
            <person name="Ni X.B."/>
            <person name="Tian J.H."/>
            <person name="Sheng Y."/>
            <person name="Liu T."/>
            <person name="Pan Y.S."/>
            <person name="Xia L.Y."/>
            <person name="Li J."/>
            <person name="Zhao F."/>
            <person name="Cao W.C."/>
        </authorList>
    </citation>
    <scope>NUCLEOTIDE SEQUENCE [LARGE SCALE GENOMIC DNA]</scope>
    <source>
        <tissue evidence="1">Larvae</tissue>
    </source>
</reference>
<name>A0A9J6H996_HAELO</name>
<gene>
    <name evidence="1" type="ORF">HPB48_026319</name>
</gene>
<dbReference type="Proteomes" id="UP000821853">
    <property type="component" value="Unassembled WGS sequence"/>
</dbReference>